<protein>
    <submittedName>
        <fullName evidence="3">Uncharacterized protein</fullName>
    </submittedName>
</protein>
<name>A0A4Z2I5J8_9TELE</name>
<evidence type="ECO:0000256" key="1">
    <source>
        <dbReference type="SAM" id="MobiDB-lite"/>
    </source>
</evidence>
<comment type="caution">
    <text evidence="3">The sequence shown here is derived from an EMBL/GenBank/DDBJ whole genome shotgun (WGS) entry which is preliminary data.</text>
</comment>
<keyword evidence="2" id="KW-0812">Transmembrane</keyword>
<feature type="region of interest" description="Disordered" evidence="1">
    <location>
        <begin position="148"/>
        <end position="178"/>
    </location>
</feature>
<dbReference type="EMBL" id="SRLO01000126">
    <property type="protein sequence ID" value="TNN73329.1"/>
    <property type="molecule type" value="Genomic_DNA"/>
</dbReference>
<sequence length="225" mass="24016">MQVERGAISPAKGADGPRLQRAALSLRMNRAEARLPISAAVSVKKHVGQMGNVAGCESKSFNLGELPVHRLGGYESPKSCERAVDTLGPASLPGVSGAPLFHDHRGLAIQFARNPSPFFRGVTVTLLRAAVAFAAVFIILRRDSEVGVDQTEDKSRDQSGISRAHRLHGPASGKRDVVDETDRLSTRQFGLDYFRDAEHLVSWALIAGSSSTGGIGLMMTCIGTL</sequence>
<evidence type="ECO:0000256" key="2">
    <source>
        <dbReference type="SAM" id="Phobius"/>
    </source>
</evidence>
<evidence type="ECO:0000313" key="4">
    <source>
        <dbReference type="Proteomes" id="UP000314294"/>
    </source>
</evidence>
<keyword evidence="2" id="KW-1133">Transmembrane helix</keyword>
<organism evidence="3 4">
    <name type="scientific">Liparis tanakae</name>
    <name type="common">Tanaka's snailfish</name>
    <dbReference type="NCBI Taxonomy" id="230148"/>
    <lineage>
        <taxon>Eukaryota</taxon>
        <taxon>Metazoa</taxon>
        <taxon>Chordata</taxon>
        <taxon>Craniata</taxon>
        <taxon>Vertebrata</taxon>
        <taxon>Euteleostomi</taxon>
        <taxon>Actinopterygii</taxon>
        <taxon>Neopterygii</taxon>
        <taxon>Teleostei</taxon>
        <taxon>Neoteleostei</taxon>
        <taxon>Acanthomorphata</taxon>
        <taxon>Eupercaria</taxon>
        <taxon>Perciformes</taxon>
        <taxon>Cottioidei</taxon>
        <taxon>Cottales</taxon>
        <taxon>Liparidae</taxon>
        <taxon>Liparis</taxon>
    </lineage>
</organism>
<feature type="transmembrane region" description="Helical" evidence="2">
    <location>
        <begin position="118"/>
        <end position="140"/>
    </location>
</feature>
<reference evidence="3 4" key="1">
    <citation type="submission" date="2019-03" db="EMBL/GenBank/DDBJ databases">
        <title>First draft genome of Liparis tanakae, snailfish: a comprehensive survey of snailfish specific genes.</title>
        <authorList>
            <person name="Kim W."/>
            <person name="Song I."/>
            <person name="Jeong J.-H."/>
            <person name="Kim D."/>
            <person name="Kim S."/>
            <person name="Ryu S."/>
            <person name="Song J.Y."/>
            <person name="Lee S.K."/>
        </authorList>
    </citation>
    <scope>NUCLEOTIDE SEQUENCE [LARGE SCALE GENOMIC DNA]</scope>
    <source>
        <tissue evidence="3">Muscle</tissue>
    </source>
</reference>
<gene>
    <name evidence="3" type="ORF">EYF80_016492</name>
</gene>
<feature type="compositionally biased region" description="Basic and acidic residues" evidence="1">
    <location>
        <begin position="148"/>
        <end position="157"/>
    </location>
</feature>
<keyword evidence="2" id="KW-0472">Membrane</keyword>
<proteinExistence type="predicted"/>
<accession>A0A4Z2I5J8</accession>
<dbReference type="Proteomes" id="UP000314294">
    <property type="component" value="Unassembled WGS sequence"/>
</dbReference>
<evidence type="ECO:0000313" key="3">
    <source>
        <dbReference type="EMBL" id="TNN73329.1"/>
    </source>
</evidence>
<feature type="transmembrane region" description="Helical" evidence="2">
    <location>
        <begin position="200"/>
        <end position="222"/>
    </location>
</feature>
<keyword evidence="4" id="KW-1185">Reference proteome</keyword>
<dbReference type="AlphaFoldDB" id="A0A4Z2I5J8"/>